<proteinExistence type="predicted"/>
<evidence type="ECO:0000313" key="3">
    <source>
        <dbReference type="Proteomes" id="UP000656813"/>
    </source>
</evidence>
<feature type="compositionally biased region" description="Polar residues" evidence="1">
    <location>
        <begin position="190"/>
        <end position="201"/>
    </location>
</feature>
<feature type="compositionally biased region" description="Polar residues" evidence="1">
    <location>
        <begin position="139"/>
        <end position="156"/>
    </location>
</feature>
<sequence>MGLPGLQVGETAEKKQQLMLRLNFSDITLYGLTIYKTVDTENGPVTLKMASQEKVHIKNMGVDVTHIEFGSLYIPKIGQLGMKEVTLVAHHQTGDDAVLPALDVTFSKVSPKVPAPDNEEKLRNQNQSFKDILEDSKDGQLNQAKTTKLKEQNQTNEKTESKDKSSNPSSPPTSPANPSQEDQDPPSDPAVSTQQEGNGTTDPPIDEKQTEELVPSDNQDTPTDTGINTVPDSQDPGTDLPSSNKKDTISEALNRQWGALQKRLDKKDQSITQVTLDLEKNLKENQEKLDKIHSSVLGFVLHMNERDQYIQNLKEGLNQTQKSLEAIEIIHSTLTPLKQLKKTAEEQKLKGLTSKINASIVKAQTLQDQKDQLESLTKDTMTQIKKSQNTILDLLNELLTQRLNKLL</sequence>
<evidence type="ECO:0000313" key="2">
    <source>
        <dbReference type="EMBL" id="GGH85078.1"/>
    </source>
</evidence>
<dbReference type="EMBL" id="BMFV01000025">
    <property type="protein sequence ID" value="GGH85078.1"/>
    <property type="molecule type" value="Genomic_DNA"/>
</dbReference>
<protein>
    <submittedName>
        <fullName evidence="2">Uncharacterized protein</fullName>
    </submittedName>
</protein>
<reference evidence="2" key="1">
    <citation type="journal article" date="2014" name="Int. J. Syst. Evol. Microbiol.">
        <title>Complete genome sequence of Corynebacterium casei LMG S-19264T (=DSM 44701T), isolated from a smear-ripened cheese.</title>
        <authorList>
            <consortium name="US DOE Joint Genome Institute (JGI-PGF)"/>
            <person name="Walter F."/>
            <person name="Albersmeier A."/>
            <person name="Kalinowski J."/>
            <person name="Ruckert C."/>
        </authorList>
    </citation>
    <scope>NUCLEOTIDE SEQUENCE</scope>
    <source>
        <strain evidence="2">CGMCC 1.12777</strain>
    </source>
</reference>
<feature type="compositionally biased region" description="Polar residues" evidence="1">
    <location>
        <begin position="216"/>
        <end position="243"/>
    </location>
</feature>
<name>A0A8J2ZXZ8_9BACL</name>
<gene>
    <name evidence="2" type="ORF">GCM10007096_29630</name>
</gene>
<reference evidence="2" key="2">
    <citation type="submission" date="2020-09" db="EMBL/GenBank/DDBJ databases">
        <authorList>
            <person name="Sun Q."/>
            <person name="Zhou Y."/>
        </authorList>
    </citation>
    <scope>NUCLEOTIDE SEQUENCE</scope>
    <source>
        <strain evidence="2">CGMCC 1.12777</strain>
    </source>
</reference>
<accession>A0A8J2ZXZ8</accession>
<feature type="region of interest" description="Disordered" evidence="1">
    <location>
        <begin position="134"/>
        <end position="247"/>
    </location>
</feature>
<dbReference type="Proteomes" id="UP000656813">
    <property type="component" value="Unassembled WGS sequence"/>
</dbReference>
<comment type="caution">
    <text evidence="2">The sequence shown here is derived from an EMBL/GenBank/DDBJ whole genome shotgun (WGS) entry which is preliminary data.</text>
</comment>
<organism evidence="2 3">
    <name type="scientific">Pullulanibacillus pueri</name>
    <dbReference type="NCBI Taxonomy" id="1437324"/>
    <lineage>
        <taxon>Bacteria</taxon>
        <taxon>Bacillati</taxon>
        <taxon>Bacillota</taxon>
        <taxon>Bacilli</taxon>
        <taxon>Bacillales</taxon>
        <taxon>Sporolactobacillaceae</taxon>
        <taxon>Pullulanibacillus</taxon>
    </lineage>
</organism>
<evidence type="ECO:0000256" key="1">
    <source>
        <dbReference type="SAM" id="MobiDB-lite"/>
    </source>
</evidence>
<dbReference type="AlphaFoldDB" id="A0A8J2ZXZ8"/>
<keyword evidence="3" id="KW-1185">Reference proteome</keyword>